<feature type="compositionally biased region" description="Polar residues" evidence="1">
    <location>
        <begin position="1"/>
        <end position="22"/>
    </location>
</feature>
<gene>
    <name evidence="2" type="ORF">TNCV_419401</name>
</gene>
<feature type="region of interest" description="Disordered" evidence="1">
    <location>
        <begin position="1"/>
        <end position="65"/>
    </location>
</feature>
<dbReference type="Proteomes" id="UP000887159">
    <property type="component" value="Unassembled WGS sequence"/>
</dbReference>
<proteinExistence type="predicted"/>
<dbReference type="EMBL" id="BMAU01021245">
    <property type="protein sequence ID" value="GFY04684.1"/>
    <property type="molecule type" value="Genomic_DNA"/>
</dbReference>
<protein>
    <submittedName>
        <fullName evidence="2">Uncharacterized protein</fullName>
    </submittedName>
</protein>
<keyword evidence="3" id="KW-1185">Reference proteome</keyword>
<comment type="caution">
    <text evidence="2">The sequence shown here is derived from an EMBL/GenBank/DDBJ whole genome shotgun (WGS) entry which is preliminary data.</text>
</comment>
<evidence type="ECO:0000313" key="2">
    <source>
        <dbReference type="EMBL" id="GFY04684.1"/>
    </source>
</evidence>
<evidence type="ECO:0000313" key="3">
    <source>
        <dbReference type="Proteomes" id="UP000887159"/>
    </source>
</evidence>
<reference evidence="2" key="1">
    <citation type="submission" date="2020-08" db="EMBL/GenBank/DDBJ databases">
        <title>Multicomponent nature underlies the extraordinary mechanical properties of spider dragline silk.</title>
        <authorList>
            <person name="Kono N."/>
            <person name="Nakamura H."/>
            <person name="Mori M."/>
            <person name="Yoshida Y."/>
            <person name="Ohtoshi R."/>
            <person name="Malay A.D."/>
            <person name="Moran D.A.P."/>
            <person name="Tomita M."/>
            <person name="Numata K."/>
            <person name="Arakawa K."/>
        </authorList>
    </citation>
    <scope>NUCLEOTIDE SEQUENCE</scope>
</reference>
<sequence length="88" mass="9169">MVSTNPTAVSSGTPKKGTTSRLTGAGSLLPPVYSEVRAKGNAEVSPGHQSPPYGRSVGKGNAKDPQNTIFLLTGRRTRQTCGLANQRC</sequence>
<accession>A0A8X6V9T9</accession>
<organism evidence="2 3">
    <name type="scientific">Trichonephila clavipes</name>
    <name type="common">Golden silk orbweaver</name>
    <name type="synonym">Nephila clavipes</name>
    <dbReference type="NCBI Taxonomy" id="2585209"/>
    <lineage>
        <taxon>Eukaryota</taxon>
        <taxon>Metazoa</taxon>
        <taxon>Ecdysozoa</taxon>
        <taxon>Arthropoda</taxon>
        <taxon>Chelicerata</taxon>
        <taxon>Arachnida</taxon>
        <taxon>Araneae</taxon>
        <taxon>Araneomorphae</taxon>
        <taxon>Entelegynae</taxon>
        <taxon>Araneoidea</taxon>
        <taxon>Nephilidae</taxon>
        <taxon>Trichonephila</taxon>
    </lineage>
</organism>
<dbReference type="AlphaFoldDB" id="A0A8X6V9T9"/>
<evidence type="ECO:0000256" key="1">
    <source>
        <dbReference type="SAM" id="MobiDB-lite"/>
    </source>
</evidence>
<name>A0A8X6V9T9_TRICX</name>